<organism evidence="3 4">
    <name type="scientific">Halapricum desulfuricans</name>
    <dbReference type="NCBI Taxonomy" id="2841257"/>
    <lineage>
        <taxon>Archaea</taxon>
        <taxon>Methanobacteriati</taxon>
        <taxon>Methanobacteriota</taxon>
        <taxon>Stenosarchaea group</taxon>
        <taxon>Halobacteria</taxon>
        <taxon>Halobacteriales</taxon>
        <taxon>Haloarculaceae</taxon>
        <taxon>Halapricum</taxon>
    </lineage>
</organism>
<dbReference type="Proteomes" id="UP000663292">
    <property type="component" value="Chromosome"/>
</dbReference>
<evidence type="ECO:0000259" key="2">
    <source>
        <dbReference type="Pfam" id="PF26400"/>
    </source>
</evidence>
<dbReference type="GeneID" id="68856815"/>
<reference evidence="3 4" key="1">
    <citation type="submission" date="2020-11" db="EMBL/GenBank/DDBJ databases">
        <title>Carbohydrate-dependent, anaerobic sulfur respiration: A novel catabolism in halophilic archaea.</title>
        <authorList>
            <person name="Sorokin D.Y."/>
            <person name="Messina E."/>
            <person name="Smedile F."/>
            <person name="La Cono V."/>
            <person name="Hallsworth J.E."/>
            <person name="Yakimov M.M."/>
        </authorList>
    </citation>
    <scope>NUCLEOTIDE SEQUENCE [LARGE SCALE GENOMIC DNA]</scope>
    <source>
        <strain evidence="3 4">HSR-Est</strain>
    </source>
</reference>
<dbReference type="Pfam" id="PF26400">
    <property type="entry name" value="DUF8098"/>
    <property type="match status" value="1"/>
</dbReference>
<feature type="compositionally biased region" description="Low complexity" evidence="1">
    <location>
        <begin position="83"/>
        <end position="92"/>
    </location>
</feature>
<dbReference type="InterPro" id="IPR058411">
    <property type="entry name" value="DUF8098"/>
</dbReference>
<gene>
    <name evidence="3" type="ORF">HSEST_0173</name>
</gene>
<evidence type="ECO:0000313" key="3">
    <source>
        <dbReference type="EMBL" id="QSG13729.1"/>
    </source>
</evidence>
<dbReference type="EMBL" id="CP064791">
    <property type="protein sequence ID" value="QSG13729.1"/>
    <property type="molecule type" value="Genomic_DNA"/>
</dbReference>
<protein>
    <recommendedName>
        <fullName evidence="2">DUF8098 domain-containing protein</fullName>
    </recommendedName>
</protein>
<proteinExistence type="predicted"/>
<keyword evidence="4" id="KW-1185">Reference proteome</keyword>
<feature type="region of interest" description="Disordered" evidence="1">
    <location>
        <begin position="69"/>
        <end position="115"/>
    </location>
</feature>
<name>A0A897NSF5_9EURY</name>
<evidence type="ECO:0000256" key="1">
    <source>
        <dbReference type="SAM" id="MobiDB-lite"/>
    </source>
</evidence>
<sequence length="400" mass="44931">MVSLTSEEEDVIQAIAACLSIAIAEDPELTPDDLNKTQTQKLLYLAIDEFDLDVTYSWYLAGSLVESSAVSPSNLETPDSPATPTEPSVTDDSSSEEDSTASSVEAEPPAEPDEEVAREFDIEREADSFFPEESTATETADSVSQPDPGPSIEEPDLTMTFDSDDIDLPEEVEVSVSDLVAFFKETLSNYPLTSTDRFLQHFYHYHAPAKYQELYESCLHVRSSLRGVRDSVRDVVKQGGDGAKIDKYSDEVGLHLSDLHFGLYEREELRDTLNAVVQGTDIIEDSLMMLARMDPDELRSEHIEAIEELQSFFYEWVWKYPALRISRETATGPSAERIREAREATLAEFESGFMQKSEEVLARLDDVGLVPEYEDYPDYNRDSLNESISDLYSAYTLDFS</sequence>
<feature type="compositionally biased region" description="Polar residues" evidence="1">
    <location>
        <begin position="69"/>
        <end position="82"/>
    </location>
</feature>
<feature type="region of interest" description="Disordered" evidence="1">
    <location>
        <begin position="129"/>
        <end position="155"/>
    </location>
</feature>
<evidence type="ECO:0000313" key="4">
    <source>
        <dbReference type="Proteomes" id="UP000663292"/>
    </source>
</evidence>
<feature type="domain" description="DUF8098" evidence="2">
    <location>
        <begin position="1"/>
        <end position="396"/>
    </location>
</feature>
<dbReference type="AlphaFoldDB" id="A0A897NSF5"/>
<feature type="compositionally biased region" description="Polar residues" evidence="1">
    <location>
        <begin position="134"/>
        <end position="145"/>
    </location>
</feature>
<accession>A0A897NSF5</accession>
<dbReference type="RefSeq" id="WP_229121685.1">
    <property type="nucleotide sequence ID" value="NZ_CP064791.1"/>
</dbReference>